<gene>
    <name evidence="1" type="ORF">PHMEG_00020531</name>
</gene>
<keyword evidence="2" id="KW-1185">Reference proteome</keyword>
<proteinExistence type="predicted"/>
<dbReference type="Proteomes" id="UP000198211">
    <property type="component" value="Unassembled WGS sequence"/>
</dbReference>
<name>A0A225VQ08_9STRA</name>
<protein>
    <submittedName>
        <fullName evidence="1">Uncharacterized protein</fullName>
    </submittedName>
</protein>
<sequence length="85" mass="9689">MDNDHHDNSDKIILEGKCVDAVDPIDKRLAAVPEGLRAYENLILLIGEGPTRSSTDPATYVKETRLVRFINEVHDARYEDRRLRA</sequence>
<dbReference type="AlphaFoldDB" id="A0A225VQ08"/>
<comment type="caution">
    <text evidence="1">The sequence shown here is derived from an EMBL/GenBank/DDBJ whole genome shotgun (WGS) entry which is preliminary data.</text>
</comment>
<reference evidence="2" key="1">
    <citation type="submission" date="2017-03" db="EMBL/GenBank/DDBJ databases">
        <title>Phytopthora megakarya and P. palmivora, two closely related causual agents of cacao black pod achieved similar genome size and gene model numbers by different mechanisms.</title>
        <authorList>
            <person name="Ali S."/>
            <person name="Shao J."/>
            <person name="Larry D.J."/>
            <person name="Kronmiller B."/>
            <person name="Shen D."/>
            <person name="Strem M.D."/>
            <person name="Melnick R.L."/>
            <person name="Guiltinan M.J."/>
            <person name="Tyler B.M."/>
            <person name="Meinhardt L.W."/>
            <person name="Bailey B.A."/>
        </authorList>
    </citation>
    <scope>NUCLEOTIDE SEQUENCE [LARGE SCALE GENOMIC DNA]</scope>
    <source>
        <strain evidence="2">zdho120</strain>
    </source>
</reference>
<dbReference type="OrthoDB" id="61565at2759"/>
<organism evidence="1 2">
    <name type="scientific">Phytophthora megakarya</name>
    <dbReference type="NCBI Taxonomy" id="4795"/>
    <lineage>
        <taxon>Eukaryota</taxon>
        <taxon>Sar</taxon>
        <taxon>Stramenopiles</taxon>
        <taxon>Oomycota</taxon>
        <taxon>Peronosporomycetes</taxon>
        <taxon>Peronosporales</taxon>
        <taxon>Peronosporaceae</taxon>
        <taxon>Phytophthora</taxon>
    </lineage>
</organism>
<accession>A0A225VQ08</accession>
<evidence type="ECO:0000313" key="2">
    <source>
        <dbReference type="Proteomes" id="UP000198211"/>
    </source>
</evidence>
<evidence type="ECO:0000313" key="1">
    <source>
        <dbReference type="EMBL" id="OWZ07119.1"/>
    </source>
</evidence>
<dbReference type="EMBL" id="NBNE01003667">
    <property type="protein sequence ID" value="OWZ07119.1"/>
    <property type="molecule type" value="Genomic_DNA"/>
</dbReference>